<evidence type="ECO:0000256" key="1">
    <source>
        <dbReference type="SAM" id="MobiDB-lite"/>
    </source>
</evidence>
<dbReference type="AlphaFoldDB" id="A0A015K5J4"/>
<comment type="caution">
    <text evidence="2">The sequence shown here is derived from an EMBL/GenBank/DDBJ whole genome shotgun (WGS) entry which is preliminary data.</text>
</comment>
<dbReference type="Proteomes" id="UP000022910">
    <property type="component" value="Unassembled WGS sequence"/>
</dbReference>
<protein>
    <submittedName>
        <fullName evidence="2">Uncharacterized protein</fullName>
    </submittedName>
</protein>
<sequence>MGTVIPQDEEHAGRGCAAPRDQPATASGRCAAQGLAGRLRDEPRLSGARYRARAWLPWPAHQAHAGRRC</sequence>
<evidence type="ECO:0000313" key="2">
    <source>
        <dbReference type="EMBL" id="EXX77052.1"/>
    </source>
</evidence>
<organism evidence="2 3">
    <name type="scientific">Rhizophagus irregularis (strain DAOM 197198w)</name>
    <name type="common">Glomus intraradices</name>
    <dbReference type="NCBI Taxonomy" id="1432141"/>
    <lineage>
        <taxon>Eukaryota</taxon>
        <taxon>Fungi</taxon>
        <taxon>Fungi incertae sedis</taxon>
        <taxon>Mucoromycota</taxon>
        <taxon>Glomeromycotina</taxon>
        <taxon>Glomeromycetes</taxon>
        <taxon>Glomerales</taxon>
        <taxon>Glomeraceae</taxon>
        <taxon>Rhizophagus</taxon>
    </lineage>
</organism>
<reference evidence="2 3" key="1">
    <citation type="submission" date="2014-02" db="EMBL/GenBank/DDBJ databases">
        <title>Single nucleus genome sequencing reveals high similarity among nuclei of an endomycorrhizal fungus.</title>
        <authorList>
            <person name="Lin K."/>
            <person name="Geurts R."/>
            <person name="Zhang Z."/>
            <person name="Limpens E."/>
            <person name="Saunders D.G."/>
            <person name="Mu D."/>
            <person name="Pang E."/>
            <person name="Cao H."/>
            <person name="Cha H."/>
            <person name="Lin T."/>
            <person name="Zhou Q."/>
            <person name="Shang Y."/>
            <person name="Li Y."/>
            <person name="Ivanov S."/>
            <person name="Sharma T."/>
            <person name="Velzen R.V."/>
            <person name="Ruijter N.D."/>
            <person name="Aanen D.K."/>
            <person name="Win J."/>
            <person name="Kamoun S."/>
            <person name="Bisseling T."/>
            <person name="Huang S."/>
        </authorList>
    </citation>
    <scope>NUCLEOTIDE SEQUENCE [LARGE SCALE GENOMIC DNA]</scope>
    <source>
        <strain evidence="3">DAOM197198w</strain>
    </source>
</reference>
<evidence type="ECO:0000313" key="3">
    <source>
        <dbReference type="Proteomes" id="UP000022910"/>
    </source>
</evidence>
<feature type="region of interest" description="Disordered" evidence="1">
    <location>
        <begin position="1"/>
        <end position="29"/>
    </location>
</feature>
<gene>
    <name evidence="2" type="ORF">RirG_027380</name>
</gene>
<proteinExistence type="predicted"/>
<accession>A0A015K5J4</accession>
<dbReference type="HOGENOM" id="CLU_2777265_0_0_1"/>
<keyword evidence="3" id="KW-1185">Reference proteome</keyword>
<name>A0A015K5J4_RHIIW</name>
<dbReference type="EMBL" id="JEMT01011724">
    <property type="protein sequence ID" value="EXX77052.1"/>
    <property type="molecule type" value="Genomic_DNA"/>
</dbReference>